<proteinExistence type="predicted"/>
<evidence type="ECO:0000313" key="5">
    <source>
        <dbReference type="Proteomes" id="UP000006229"/>
    </source>
</evidence>
<feature type="coiled-coil region" evidence="1">
    <location>
        <begin position="180"/>
        <end position="207"/>
    </location>
</feature>
<evidence type="ECO:0000259" key="3">
    <source>
        <dbReference type="Pfam" id="PF07198"/>
    </source>
</evidence>
<accession>I1A5T6</accession>
<evidence type="ECO:0000313" key="4">
    <source>
        <dbReference type="EMBL" id="EIE41857.1"/>
    </source>
</evidence>
<keyword evidence="2" id="KW-0472">Membrane</keyword>
<keyword evidence="1" id="KW-0175">Coiled coil</keyword>
<keyword evidence="5" id="KW-1185">Reference proteome</keyword>
<dbReference type="RefSeq" id="WP_004797182.1">
    <property type="nucleotide sequence ID" value="NZ_AJFU01000005.1"/>
</dbReference>
<keyword evidence="2" id="KW-1133">Transmembrane helix</keyword>
<evidence type="ECO:0000256" key="2">
    <source>
        <dbReference type="SAM" id="Phobius"/>
    </source>
</evidence>
<feature type="domain" description="DUF1410" evidence="3">
    <location>
        <begin position="78"/>
        <end position="135"/>
    </location>
</feature>
<dbReference type="EMBL" id="AJFU01000005">
    <property type="protein sequence ID" value="EIE41857.1"/>
    <property type="molecule type" value="Genomic_DNA"/>
</dbReference>
<feature type="transmembrane region" description="Helical" evidence="2">
    <location>
        <begin position="21"/>
        <end position="42"/>
    </location>
</feature>
<name>I1A5T6_9BACT</name>
<feature type="domain" description="DUF1410" evidence="3">
    <location>
        <begin position="279"/>
        <end position="332"/>
    </location>
</feature>
<evidence type="ECO:0000256" key="1">
    <source>
        <dbReference type="SAM" id="Coils"/>
    </source>
</evidence>
<dbReference type="PATRIC" id="fig|1131455.3.peg.446"/>
<comment type="caution">
    <text evidence="4">The sequence shown here is derived from an EMBL/GenBank/DDBJ whole genome shotgun (WGS) entry which is preliminary data.</text>
</comment>
<keyword evidence="2" id="KW-0812">Transmembrane</keyword>
<reference evidence="4 5" key="1">
    <citation type="journal article" date="2012" name="J. Bacteriol.">
        <title>Genome annotation of five Mycoplasma canis strains.</title>
        <authorList>
            <person name="Brown D.R."/>
            <person name="May M."/>
            <person name="Michaels D.L."/>
            <person name="Barbet A.F."/>
        </authorList>
    </citation>
    <scope>NUCLEOTIDE SEQUENCE [LARGE SCALE GENOMIC DNA]</scope>
    <source>
        <strain evidence="4 5">UFG4</strain>
    </source>
</reference>
<gene>
    <name evidence="4" type="ORF">MCANUFG4_02201</name>
</gene>
<feature type="domain" description="DUF1410" evidence="3">
    <location>
        <begin position="175"/>
        <end position="234"/>
    </location>
</feature>
<organism evidence="4 5">
    <name type="scientific">Mycoplasmopsis canis UFG4</name>
    <dbReference type="NCBI Taxonomy" id="1131455"/>
    <lineage>
        <taxon>Bacteria</taxon>
        <taxon>Bacillati</taxon>
        <taxon>Mycoplasmatota</taxon>
        <taxon>Mycoplasmoidales</taxon>
        <taxon>Metamycoplasmataceae</taxon>
        <taxon>Mycoplasmopsis</taxon>
    </lineage>
</organism>
<dbReference type="AlphaFoldDB" id="I1A5T6"/>
<dbReference type="Proteomes" id="UP000006229">
    <property type="component" value="Unassembled WGS sequence"/>
</dbReference>
<protein>
    <recommendedName>
        <fullName evidence="3">DUF1410 domain-containing protein</fullName>
    </recommendedName>
</protein>
<dbReference type="InterPro" id="IPR009849">
    <property type="entry name" value="DUF1410"/>
</dbReference>
<dbReference type="Pfam" id="PF07198">
    <property type="entry name" value="DUF1410"/>
    <property type="match status" value="3"/>
</dbReference>
<sequence>MTVKNLPDEFKKKKRRRKAALLLFPLLISGTVAASLAGLLLYQNLNKDNKNSYLGYYSYNENGDIKLEVYVSKEALNDIEDKKLMGIFVDENGVEYYLESTISEHGLISFDTSVLPTPGFYTLNKISKSKNSKDVIVSESNLPKELLTPIRKPSVIGDISTKANTIEKVINWNVNPGLANRTLRLEIQNEEGKIVELELKVDKSSNLSIDTSKLEYGHKWEIKKVIDIDKNNPNPVINLNDVDKKLKTIDLRDYSNNFGVNENGDVIISSKISNVNDKTNIVAVFTDKNGNEYTVDGTLDNNGNAIFDTSLLPSEGEFVLNKIVNKDNNETLKAIMI</sequence>